<dbReference type="SMART" id="SM00356">
    <property type="entry name" value="ZnF_C3H1"/>
    <property type="match status" value="2"/>
</dbReference>
<comment type="caution">
    <text evidence="7">The sequence shown here is derived from an EMBL/GenBank/DDBJ whole genome shotgun (WGS) entry which is preliminary data.</text>
</comment>
<evidence type="ECO:0000259" key="6">
    <source>
        <dbReference type="PROSITE" id="PS50103"/>
    </source>
</evidence>
<feature type="zinc finger region" description="C3H1-type" evidence="5">
    <location>
        <begin position="581"/>
        <end position="608"/>
    </location>
</feature>
<keyword evidence="2" id="KW-0677">Repeat</keyword>
<dbReference type="InterPro" id="IPR045877">
    <property type="entry name" value="ZFP36-like"/>
</dbReference>
<dbReference type="SUPFAM" id="SSF90229">
    <property type="entry name" value="CCCH zinc finger"/>
    <property type="match status" value="2"/>
</dbReference>
<evidence type="ECO:0000313" key="7">
    <source>
        <dbReference type="EMBL" id="OLP82664.1"/>
    </source>
</evidence>
<dbReference type="InterPro" id="IPR000571">
    <property type="entry name" value="Znf_CCCH"/>
</dbReference>
<feature type="domain" description="C3H1-type" evidence="6">
    <location>
        <begin position="581"/>
        <end position="608"/>
    </location>
</feature>
<gene>
    <name evidence="7" type="ORF">AK812_SmicGene36656</name>
</gene>
<accession>A0A1Q9CIA6</accession>
<evidence type="ECO:0000256" key="3">
    <source>
        <dbReference type="ARBA" id="ARBA00022771"/>
    </source>
</evidence>
<sequence>MEGSRRLWVYALFDMARTARCEAPLVEPGLVTPTLWGKHPDEFMARGVLVCNATGHWTVHSDIFDLEQRAVETEEWQAQVITDSFAKQFERMKSPVGCASHNANHRLRFGSHAALHCQADSVVSVASYIRSGRLIHRLFDVLYRLPSSLFPFEWSFRGINIGAGIDSYPTCSSSDQLCNQDDPLDLWMGMLAQQVLLIDSDMSRLQHALSKLHDKRAQAESVPSQFYALNKATTPLDIDAGELDEILTDAFRGVVDIIKIDIDSYDCDVLVALLLKVEALVIVLESQPLVPPPFKFARAFSSDDPLEHGLTGCSLAYQLRILSPNYHLLVYTEQDTVFVHSKLLSLFESLPAGTLFPWTRYPLLFPVDELDCYQRSRFLHAADAADRSLGGDHSRGLERVTPPAIPVVDFVREWSCKLNRSADKSQPEAQGNWGRMDELCDASSRRARSQELQPSQARRAARALPNLALANIGATVSHGAEALATAATQLRNRFAMERGDASPPRWCQQGALTKRERGRPARLVYARRKRAQKREQLGPASSLASAQLLMPGTGRFASAEYLGEAVDSAEEAQMKETREVLKFTRMCKYWKVNRCHLGADCNFAHTESELRDQPDLVSTQLCFQFARKGTCKNGEACTFAHGKSELRRLQKKGKAARESAEPKKVPIRVAGEQQIGSTVGPFVHAGPLTVPGVIPAMTVDTTLNFRAPPGLECSEEASPISPPPGLGMLAQPVPNTFAAMLREGLESSHRKPLLKHASYSRDCLLQELPLQLDAKVPANKEWDLGADSVASTGYASDVSEPSSPTTGSFWL</sequence>
<keyword evidence="3 5" id="KW-0863">Zinc-finger</keyword>
<proteinExistence type="predicted"/>
<evidence type="ECO:0000256" key="5">
    <source>
        <dbReference type="PROSITE-ProRule" id="PRU00723"/>
    </source>
</evidence>
<keyword evidence="8" id="KW-1185">Reference proteome</keyword>
<dbReference type="GO" id="GO:0008270">
    <property type="term" value="F:zinc ion binding"/>
    <property type="evidence" value="ECO:0007669"/>
    <property type="project" value="UniProtKB-KW"/>
</dbReference>
<reference evidence="7 8" key="1">
    <citation type="submission" date="2016-02" db="EMBL/GenBank/DDBJ databases">
        <title>Genome analysis of coral dinoflagellate symbionts highlights evolutionary adaptations to a symbiotic lifestyle.</title>
        <authorList>
            <person name="Aranda M."/>
            <person name="Li Y."/>
            <person name="Liew Y.J."/>
            <person name="Baumgarten S."/>
            <person name="Simakov O."/>
            <person name="Wilson M."/>
            <person name="Piel J."/>
            <person name="Ashoor H."/>
            <person name="Bougouffa S."/>
            <person name="Bajic V.B."/>
            <person name="Ryu T."/>
            <person name="Ravasi T."/>
            <person name="Bayer T."/>
            <person name="Micklem G."/>
            <person name="Kim H."/>
            <person name="Bhak J."/>
            <person name="Lajeunesse T.C."/>
            <person name="Voolstra C.R."/>
        </authorList>
    </citation>
    <scope>NUCLEOTIDE SEQUENCE [LARGE SCALE GENOMIC DNA]</scope>
    <source>
        <strain evidence="7 8">CCMP2467</strain>
    </source>
</reference>
<evidence type="ECO:0000256" key="1">
    <source>
        <dbReference type="ARBA" id="ARBA00022723"/>
    </source>
</evidence>
<evidence type="ECO:0000256" key="2">
    <source>
        <dbReference type="ARBA" id="ARBA00022737"/>
    </source>
</evidence>
<keyword evidence="1 5" id="KW-0479">Metal-binding</keyword>
<dbReference type="Pfam" id="PF00642">
    <property type="entry name" value="zf-CCCH"/>
    <property type="match status" value="1"/>
</dbReference>
<feature type="domain" description="C3H1-type" evidence="6">
    <location>
        <begin position="616"/>
        <end position="644"/>
    </location>
</feature>
<dbReference type="AlphaFoldDB" id="A0A1Q9CIA6"/>
<dbReference type="InterPro" id="IPR036855">
    <property type="entry name" value="Znf_CCCH_sf"/>
</dbReference>
<dbReference type="PANTHER" id="PTHR12547:SF173">
    <property type="entry name" value="ZINC FINGER CCCH DOMAIN-CONTAINING PROTEIN 52"/>
    <property type="match status" value="1"/>
</dbReference>
<dbReference type="GO" id="GO:0003729">
    <property type="term" value="F:mRNA binding"/>
    <property type="evidence" value="ECO:0007669"/>
    <property type="project" value="InterPro"/>
</dbReference>
<keyword evidence="4 5" id="KW-0862">Zinc</keyword>
<name>A0A1Q9CIA6_SYMMI</name>
<dbReference type="PROSITE" id="PS50103">
    <property type="entry name" value="ZF_C3H1"/>
    <property type="match status" value="2"/>
</dbReference>
<evidence type="ECO:0000313" key="8">
    <source>
        <dbReference type="Proteomes" id="UP000186817"/>
    </source>
</evidence>
<protein>
    <recommendedName>
        <fullName evidence="6">C3H1-type domain-containing protein</fullName>
    </recommendedName>
</protein>
<feature type="zinc finger region" description="C3H1-type" evidence="5">
    <location>
        <begin position="616"/>
        <end position="644"/>
    </location>
</feature>
<dbReference type="OrthoDB" id="444209at2759"/>
<organism evidence="7 8">
    <name type="scientific">Symbiodinium microadriaticum</name>
    <name type="common">Dinoflagellate</name>
    <name type="synonym">Zooxanthella microadriatica</name>
    <dbReference type="NCBI Taxonomy" id="2951"/>
    <lineage>
        <taxon>Eukaryota</taxon>
        <taxon>Sar</taxon>
        <taxon>Alveolata</taxon>
        <taxon>Dinophyceae</taxon>
        <taxon>Suessiales</taxon>
        <taxon>Symbiodiniaceae</taxon>
        <taxon>Symbiodinium</taxon>
    </lineage>
</organism>
<evidence type="ECO:0000256" key="4">
    <source>
        <dbReference type="ARBA" id="ARBA00022833"/>
    </source>
</evidence>
<dbReference type="Gene3D" id="4.10.1000.10">
    <property type="entry name" value="Zinc finger, CCCH-type"/>
    <property type="match status" value="2"/>
</dbReference>
<dbReference type="PANTHER" id="PTHR12547">
    <property type="entry name" value="CCCH ZINC FINGER/TIS11-RELATED"/>
    <property type="match status" value="1"/>
</dbReference>
<dbReference type="EMBL" id="LSRX01001175">
    <property type="protein sequence ID" value="OLP82664.1"/>
    <property type="molecule type" value="Genomic_DNA"/>
</dbReference>
<dbReference type="Proteomes" id="UP000186817">
    <property type="component" value="Unassembled WGS sequence"/>
</dbReference>